<dbReference type="GO" id="GO:0005634">
    <property type="term" value="C:nucleus"/>
    <property type="evidence" value="ECO:0007669"/>
    <property type="project" value="UniProtKB-SubCell"/>
</dbReference>
<sequence length="1191" mass="135266">MPSRTINNLGAESSRKRHHRGEDDESEEPVRPRSHLNGESVSALAFSHTSGSASFFIYNVLILTQRKRARLSDVRDETRANNPDDEAEYQGAASPDTPPRTQYELMRDNGFEHLRTEAADDQKATQRLRMRPNRLGENVVAENGILEQVICINFMCHTRLNCELGPLLNFVVGENGSGKSAVLTAITLCLGGKASSTNRGGSLKSFIKEGEDKAILTVKIKNQGPDAYQHDIYGDSITVERWFNKTGGSGFNLKTATGSIHSKKKEEVDQIVEYYALQVDNPLNVLSQDNARQFLNASSKAQKYKFFIEGVQLQQLDNDYKLTAEYVSQIDTKIPDQEQKIELLKVQRANAERLLETLEGERSLRDKINTMRLKLAWSRVDTCEKRLAQKEANLAEISTKLISAEEKFGLKSRALEQADQEVETTKAKLERAKEEEPELQAKVEEAKAHKEAMVADLMKVQAEEREAHQNWKAMTDQVKDFERKIAQEERSLREAHGGLQTLKMKERDEARARVQELEQKIDDNKQLIPRIKSQMSDSARALNPIKERVTKKQEEIHNLKKEIEKTQAQIGVPLAAYHKNMPRLLKAIDGDKRFQQKPIGPLGTVVHLHKPEWGAILESYFGNNLNGFVVFSKADMNVLADLMRRCDIDSNRNPIFVGQRNALNLAGKEPDADFDTILRVLKIDNQAVRDTLVINHAIEQVLLIHKRTTAQSVMMDGTAPPRNVKRCITFHDSKNEGLSIEMKPSGISTSPVRIGTQPKRLKTESASQMAFLKESLSKLESELQALRVEYKRVQDENSHHKTALAKAEKEGAVLAQQLRETELELAEIEVALDEWDGSDARLQSLREQLAQALEQKAHHGQQVTGLIVAKDQKNVLAEEAYKALKAQKLQLKDCEASVNKAEEKAKSAEAHRHIVLREKLDSEDAYKQLKAEQKEAEESIGREKDRIAEREAEAIQVCPERVHLLDGETEKSVNTQYFALRARYDKMTSRRQLNEQEVIEQAEKVRKKYDEAVNGLNSMVESSERLKHSLSLRLDKWRKFQRYISAQSRVNFIYLLSERGYRGRLLLDHKRRLLDVHVEPDHTEKRASGRSTKTLSGGEKSFSSICMLLAIWEAMGSPLRCLDEFDVFMDNVNRAVSQNMLVAAARRSVNRQYIFITPNAIDPKIIAEKDVKLIRLVDPRQQRLTSMQTIP</sequence>
<dbReference type="PANTHER" id="PTHR19306:SF6">
    <property type="entry name" value="STRUCTURAL MAINTENANCE OF CHROMOSOMES PROTEIN 6"/>
    <property type="match status" value="1"/>
</dbReference>
<dbReference type="KEGG" id="pan:PODANSg9257"/>
<dbReference type="eggNOG" id="KOG0250">
    <property type="taxonomic scope" value="Eukaryota"/>
</dbReference>
<protein>
    <submittedName>
        <fullName evidence="15">Podospora anserina S mat+ genomic DNA chromosome 5, supercontig 6</fullName>
    </submittedName>
    <submittedName>
        <fullName evidence="16">Structural maintenance of chromosomes protein 6</fullName>
    </submittedName>
</protein>
<dbReference type="EMBL" id="FO904940">
    <property type="protein sequence ID" value="CDP29554.1"/>
    <property type="molecule type" value="Genomic_DNA"/>
</dbReference>
<evidence type="ECO:0000313" key="16">
    <source>
        <dbReference type="EMBL" id="CDP29554.1"/>
    </source>
</evidence>
<reference evidence="16" key="4">
    <citation type="submission" date="2015-04" db="EMBL/GenBank/DDBJ databases">
        <title>Maintaining two mating types: Structure of the mating type locus and its role in heterokaryosis in Podospora anserina.</title>
        <authorList>
            <person name="Grognet P."/>
            <person name="Bidard F."/>
            <person name="Kuchly C."/>
            <person name="Chan Ho Tong L."/>
            <person name="Coppin E."/>
            <person name="Ait Benkhali J."/>
            <person name="Couloux A."/>
            <person name="Wincker P."/>
            <person name="Debuchy R."/>
            <person name="Silar P."/>
        </authorList>
    </citation>
    <scope>NUCLEOTIDE SEQUENCE</scope>
</reference>
<dbReference type="EMBL" id="CU607053">
    <property type="protein sequence ID" value="CAP49250.1"/>
    <property type="molecule type" value="Genomic_DNA"/>
</dbReference>
<keyword evidence="9" id="KW-0233">DNA recombination</keyword>
<dbReference type="Gene3D" id="3.40.50.300">
    <property type="entry name" value="P-loop containing nucleotide triphosphate hydrolases"/>
    <property type="match status" value="2"/>
</dbReference>
<keyword evidence="8 12" id="KW-0175">Coiled coil</keyword>
<dbReference type="Proteomes" id="UP000001197">
    <property type="component" value="Chromosome 5"/>
</dbReference>
<dbReference type="SUPFAM" id="SSF52540">
    <property type="entry name" value="P-loop containing nucleoside triphosphate hydrolases"/>
    <property type="match status" value="1"/>
</dbReference>
<keyword evidence="17" id="KW-1185">Reference proteome</keyword>
<dbReference type="STRING" id="515849.B2VLD4"/>
<keyword evidence="5" id="KW-0547">Nucleotide-binding</keyword>
<keyword evidence="10" id="KW-0234">DNA repair</keyword>
<dbReference type="GO" id="GO:0035861">
    <property type="term" value="C:site of double-strand break"/>
    <property type="evidence" value="ECO:0007669"/>
    <property type="project" value="TreeGrafter"/>
</dbReference>
<dbReference type="OrthoDB" id="10072614at2759"/>
<dbReference type="GO" id="GO:0005524">
    <property type="term" value="F:ATP binding"/>
    <property type="evidence" value="ECO:0007669"/>
    <property type="project" value="UniProtKB-KW"/>
</dbReference>
<keyword evidence="4" id="KW-0158">Chromosome</keyword>
<feature type="coiled-coil region" evidence="12">
    <location>
        <begin position="769"/>
        <end position="953"/>
    </location>
</feature>
<accession>B2VLD4</accession>
<feature type="region of interest" description="Disordered" evidence="13">
    <location>
        <begin position="1"/>
        <end position="36"/>
    </location>
</feature>
<dbReference type="InterPro" id="IPR003395">
    <property type="entry name" value="RecF/RecN/SMC_N"/>
</dbReference>
<evidence type="ECO:0000256" key="1">
    <source>
        <dbReference type="ARBA" id="ARBA00004123"/>
    </source>
</evidence>
<gene>
    <name evidence="15" type="ORF">PODANS_5_5760</name>
</gene>
<evidence type="ECO:0000256" key="4">
    <source>
        <dbReference type="ARBA" id="ARBA00022454"/>
    </source>
</evidence>
<feature type="compositionally biased region" description="Polar residues" evidence="13">
    <location>
        <begin position="1"/>
        <end position="11"/>
    </location>
</feature>
<evidence type="ECO:0000313" key="17">
    <source>
        <dbReference type="Proteomes" id="UP000001197"/>
    </source>
</evidence>
<evidence type="ECO:0000256" key="10">
    <source>
        <dbReference type="ARBA" id="ARBA00023204"/>
    </source>
</evidence>
<comment type="similarity">
    <text evidence="3">Belongs to the SMC family. SMC6 subfamily.</text>
</comment>
<proteinExistence type="inferred from homology"/>
<feature type="coiled-coil region" evidence="12">
    <location>
        <begin position="500"/>
        <end position="569"/>
    </location>
</feature>
<comment type="subcellular location">
    <subcellularLocation>
        <location evidence="2">Chromosome</location>
    </subcellularLocation>
    <subcellularLocation>
        <location evidence="1">Nucleus</location>
    </subcellularLocation>
</comment>
<evidence type="ECO:0000256" key="7">
    <source>
        <dbReference type="ARBA" id="ARBA00022840"/>
    </source>
</evidence>
<dbReference type="HOGENOM" id="CLU_009063_0_0_1"/>
<evidence type="ECO:0000259" key="14">
    <source>
        <dbReference type="Pfam" id="PF02463"/>
    </source>
</evidence>
<dbReference type="GO" id="GO:0000724">
    <property type="term" value="P:double-strand break repair via homologous recombination"/>
    <property type="evidence" value="ECO:0007669"/>
    <property type="project" value="TreeGrafter"/>
</dbReference>
<organism evidence="15">
    <name type="scientific">Podospora anserina (strain S / ATCC MYA-4624 / DSM 980 / FGSC 10383)</name>
    <name type="common">Pleurage anserina</name>
    <dbReference type="NCBI Taxonomy" id="515849"/>
    <lineage>
        <taxon>Eukaryota</taxon>
        <taxon>Fungi</taxon>
        <taxon>Dikarya</taxon>
        <taxon>Ascomycota</taxon>
        <taxon>Pezizomycotina</taxon>
        <taxon>Sordariomycetes</taxon>
        <taxon>Sordariomycetidae</taxon>
        <taxon>Sordariales</taxon>
        <taxon>Podosporaceae</taxon>
        <taxon>Podospora</taxon>
        <taxon>Podospora anserina</taxon>
    </lineage>
</organism>
<dbReference type="GeneID" id="6334922"/>
<evidence type="ECO:0000256" key="11">
    <source>
        <dbReference type="ARBA" id="ARBA00023242"/>
    </source>
</evidence>
<keyword evidence="6" id="KW-0227">DNA damage</keyword>
<evidence type="ECO:0000256" key="12">
    <source>
        <dbReference type="SAM" id="Coils"/>
    </source>
</evidence>
<evidence type="ECO:0000256" key="5">
    <source>
        <dbReference type="ARBA" id="ARBA00022741"/>
    </source>
</evidence>
<keyword evidence="7" id="KW-0067">ATP-binding</keyword>
<name>B2VLD4_PODAN</name>
<reference evidence="17" key="3">
    <citation type="journal article" date="2014" name="Genetics">
        <title>Maintaining two mating types: Structure of the mating type locus and its role in heterokaryosis in Podospora anserina.</title>
        <authorList>
            <person name="Grognet P."/>
            <person name="Bidard F."/>
            <person name="Kuchly C."/>
            <person name="Tong L.C.H."/>
            <person name="Coppin E."/>
            <person name="Benkhali J.A."/>
            <person name="Couloux A."/>
            <person name="Wincker P."/>
            <person name="Debuchy R."/>
            <person name="Silar P."/>
        </authorList>
    </citation>
    <scope>GENOME REANNOTATION</scope>
    <source>
        <strain evidence="17">S / ATCC MYA-4624 / DSM 980 / FGSC 10383</strain>
    </source>
</reference>
<feature type="region of interest" description="Disordered" evidence="13">
    <location>
        <begin position="71"/>
        <end position="101"/>
    </location>
</feature>
<dbReference type="VEuPathDB" id="FungiDB:PODANS_5_5760"/>
<evidence type="ECO:0000256" key="8">
    <source>
        <dbReference type="ARBA" id="ARBA00023054"/>
    </source>
</evidence>
<dbReference type="RefSeq" id="XP_001929750.1">
    <property type="nucleotide sequence ID" value="XM_001929715.1"/>
</dbReference>
<evidence type="ECO:0000256" key="9">
    <source>
        <dbReference type="ARBA" id="ARBA00023172"/>
    </source>
</evidence>
<dbReference type="GO" id="GO:0030915">
    <property type="term" value="C:Smc5-Smc6 complex"/>
    <property type="evidence" value="ECO:0007669"/>
    <property type="project" value="TreeGrafter"/>
</dbReference>
<reference evidence="15 17" key="1">
    <citation type="journal article" date="2008" name="Genome Biol.">
        <title>The genome sequence of the model ascomycete fungus Podospora anserina.</title>
        <authorList>
            <person name="Espagne E."/>
            <person name="Lespinet O."/>
            <person name="Malagnac F."/>
            <person name="Da Silva C."/>
            <person name="Jaillon O."/>
            <person name="Porcel B.M."/>
            <person name="Couloux A."/>
            <person name="Aury J.-M."/>
            <person name="Segurens B."/>
            <person name="Poulain J."/>
            <person name="Anthouard V."/>
            <person name="Grossetete S."/>
            <person name="Khalili H."/>
            <person name="Coppin E."/>
            <person name="Dequard-Chablat M."/>
            <person name="Picard M."/>
            <person name="Contamine V."/>
            <person name="Arnaise S."/>
            <person name="Bourdais A."/>
            <person name="Berteaux-Lecellier V."/>
            <person name="Gautheret D."/>
            <person name="de Vries R.P."/>
            <person name="Battaglia E."/>
            <person name="Coutinho P.M."/>
            <person name="Danchin E.G.J."/>
            <person name="Henrissat B."/>
            <person name="El Khoury R."/>
            <person name="Sainsard-Chanet A."/>
            <person name="Boivin A."/>
            <person name="Pinan-Lucarre B."/>
            <person name="Sellem C.H."/>
            <person name="Debuchy R."/>
            <person name="Wincker P."/>
            <person name="Weissenbach J."/>
            <person name="Silar P."/>
        </authorList>
    </citation>
    <scope>NUCLEOTIDE SEQUENCE</scope>
    <source>
        <strain evidence="17">S / ATCC MYA-4624 / DSM 980 / FGSC 10383</strain>
        <strain evidence="15">S mat+</strain>
    </source>
</reference>
<dbReference type="AlphaFoldDB" id="B2VLD4"/>
<keyword evidence="11" id="KW-0539">Nucleus</keyword>
<reference evidence="15" key="2">
    <citation type="submission" date="2008-07" db="EMBL/GenBank/DDBJ databases">
        <authorList>
            <person name="Genoscope - CEA"/>
        </authorList>
    </citation>
    <scope>NUCLEOTIDE SEQUENCE</scope>
    <source>
        <strain evidence="15">S mat+</strain>
    </source>
</reference>
<dbReference type="GO" id="GO:0003697">
    <property type="term" value="F:single-stranded DNA binding"/>
    <property type="evidence" value="ECO:0007669"/>
    <property type="project" value="TreeGrafter"/>
</dbReference>
<dbReference type="InterPro" id="IPR027417">
    <property type="entry name" value="P-loop_NTPase"/>
</dbReference>
<feature type="domain" description="RecF/RecN/SMC N-terminal" evidence="14">
    <location>
        <begin position="146"/>
        <end position="1157"/>
    </location>
</feature>
<dbReference type="GO" id="GO:0003684">
    <property type="term" value="F:damaged DNA binding"/>
    <property type="evidence" value="ECO:0007669"/>
    <property type="project" value="TreeGrafter"/>
</dbReference>
<feature type="coiled-coil region" evidence="12">
    <location>
        <begin position="334"/>
        <end position="463"/>
    </location>
</feature>
<evidence type="ECO:0000256" key="3">
    <source>
        <dbReference type="ARBA" id="ARBA00006793"/>
    </source>
</evidence>
<dbReference type="SUPFAM" id="SSF57997">
    <property type="entry name" value="Tropomyosin"/>
    <property type="match status" value="1"/>
</dbReference>
<dbReference type="Pfam" id="PF02463">
    <property type="entry name" value="SMC_N"/>
    <property type="match status" value="1"/>
</dbReference>
<dbReference type="FunCoup" id="B2VLD4">
    <property type="interactions" value="780"/>
</dbReference>
<evidence type="ECO:0000256" key="6">
    <source>
        <dbReference type="ARBA" id="ARBA00022763"/>
    </source>
</evidence>
<dbReference type="PANTHER" id="PTHR19306">
    <property type="entry name" value="STRUCTURAL MAINTENANCE OF CHROMOSOMES 5,6 SMC5, SMC6"/>
    <property type="match status" value="1"/>
</dbReference>
<evidence type="ECO:0000256" key="2">
    <source>
        <dbReference type="ARBA" id="ARBA00004286"/>
    </source>
</evidence>
<evidence type="ECO:0000256" key="13">
    <source>
        <dbReference type="SAM" id="MobiDB-lite"/>
    </source>
</evidence>
<evidence type="ECO:0000313" key="15">
    <source>
        <dbReference type="EMBL" id="CAP49250.1"/>
    </source>
</evidence>